<dbReference type="EMBL" id="CP003732">
    <property type="protein sequence ID" value="AFV12264.1"/>
    <property type="molecule type" value="Genomic_DNA"/>
</dbReference>
<reference evidence="1 2" key="1">
    <citation type="journal article" date="2012" name="BMC Genomics">
        <title>Genome-guided analysis of physiological and morphological traits of the fermentative acetate oxidizer Thermacetogenium phaeum.</title>
        <authorList>
            <person name="Oehler D."/>
            <person name="Poehlein A."/>
            <person name="Leimbach A."/>
            <person name="Muller N."/>
            <person name="Daniel R."/>
            <person name="Gottschalk G."/>
            <person name="Schink B."/>
        </authorList>
    </citation>
    <scope>NUCLEOTIDE SEQUENCE [LARGE SCALE GENOMIC DNA]</scope>
    <source>
        <strain evidence="2">ATCC BAA-254 / DSM 26808 / PB</strain>
    </source>
</reference>
<dbReference type="KEGG" id="tpz:Tph_c20700"/>
<gene>
    <name evidence="1" type="ordered locus">Tph_c20700</name>
</gene>
<proteinExistence type="predicted"/>
<dbReference type="HOGENOM" id="CLU_3376560_0_0_9"/>
<accession>K4LW83</accession>
<protein>
    <submittedName>
        <fullName evidence="1">Uncharacterized protein</fullName>
    </submittedName>
</protein>
<evidence type="ECO:0000313" key="2">
    <source>
        <dbReference type="Proteomes" id="UP000000467"/>
    </source>
</evidence>
<keyword evidence="2" id="KW-1185">Reference proteome</keyword>
<sequence>MLATGGPETTANNFKHVAQDQFSTKVFPMKRYIN</sequence>
<dbReference type="STRING" id="1089553.Tph_c20700"/>
<organism evidence="1 2">
    <name type="scientific">Thermacetogenium phaeum (strain ATCC BAA-254 / DSM 26808 / PB)</name>
    <dbReference type="NCBI Taxonomy" id="1089553"/>
    <lineage>
        <taxon>Bacteria</taxon>
        <taxon>Bacillati</taxon>
        <taxon>Bacillota</taxon>
        <taxon>Clostridia</taxon>
        <taxon>Thermoanaerobacterales</taxon>
        <taxon>Thermoanaerobacteraceae</taxon>
        <taxon>Thermacetogenium</taxon>
    </lineage>
</organism>
<name>K4LW83_THEPS</name>
<dbReference type="AlphaFoldDB" id="K4LW83"/>
<dbReference type="Proteomes" id="UP000000467">
    <property type="component" value="Chromosome"/>
</dbReference>
<evidence type="ECO:0000313" key="1">
    <source>
        <dbReference type="EMBL" id="AFV12264.1"/>
    </source>
</evidence>